<reference evidence="1 2" key="1">
    <citation type="submission" date="2022-02" db="EMBL/GenBank/DDBJ databases">
        <authorList>
            <person name="Cha I.-T."/>
            <person name="Lee K.-E."/>
            <person name="Park S.-J."/>
        </authorList>
    </citation>
    <scope>NUCLEOTIDE SEQUENCE [LARGE SCALE GENOMIC DNA]</scope>
    <source>
        <strain evidence="1 2">K3R-10</strain>
    </source>
</reference>
<name>A0ABY8N6K4_9FLAO</name>
<evidence type="ECO:0000313" key="1">
    <source>
        <dbReference type="EMBL" id="WGK94256.1"/>
    </source>
</evidence>
<evidence type="ECO:0000313" key="2">
    <source>
        <dbReference type="Proteomes" id="UP001232117"/>
    </source>
</evidence>
<reference evidence="1 2" key="2">
    <citation type="submission" date="2023-06" db="EMBL/GenBank/DDBJ databases">
        <title>Complete Genome Sequence of Flavobacterium keumense K3R-10.</title>
        <authorList>
            <person name="Jeong H."/>
            <person name="Jhang S.Y."/>
            <person name="Kim J.N."/>
        </authorList>
    </citation>
    <scope>NUCLEOTIDE SEQUENCE [LARGE SCALE GENOMIC DNA]</scope>
    <source>
        <strain evidence="1 2">K3R-10</strain>
    </source>
</reference>
<organism evidence="1 2">
    <name type="scientific">Flavobacterium keumense</name>
    <dbReference type="NCBI Taxonomy" id="1306518"/>
    <lineage>
        <taxon>Bacteria</taxon>
        <taxon>Pseudomonadati</taxon>
        <taxon>Bacteroidota</taxon>
        <taxon>Flavobacteriia</taxon>
        <taxon>Flavobacteriales</taxon>
        <taxon>Flavobacteriaceae</taxon>
        <taxon>Flavobacterium</taxon>
    </lineage>
</organism>
<keyword evidence="2" id="KW-1185">Reference proteome</keyword>
<accession>A0ABY8N6K4</accession>
<protein>
    <submittedName>
        <fullName evidence="1">Uncharacterized protein</fullName>
    </submittedName>
</protein>
<dbReference type="EMBL" id="CP092332">
    <property type="protein sequence ID" value="WGK94256.1"/>
    <property type="molecule type" value="Genomic_DNA"/>
</dbReference>
<proteinExistence type="predicted"/>
<dbReference type="RefSeq" id="WP_264533017.1">
    <property type="nucleotide sequence ID" value="NZ_CP092332.1"/>
</dbReference>
<dbReference type="Proteomes" id="UP001232117">
    <property type="component" value="Chromosome"/>
</dbReference>
<gene>
    <name evidence="1" type="ORF">MG292_09235</name>
</gene>
<sequence length="105" mass="11695">MNISEYNAVNGNSYYIDVNSPGTEPGIKDIVISSQDATKRSCLISFTFTNKLGEEVKTSRYVPFGAKQFAKGWFSYNTNTTACLVFIESLLNAQTAYEQANNVTW</sequence>